<feature type="compositionally biased region" description="Polar residues" evidence="1">
    <location>
        <begin position="32"/>
        <end position="43"/>
    </location>
</feature>
<feature type="compositionally biased region" description="Polar residues" evidence="1">
    <location>
        <begin position="278"/>
        <end position="298"/>
    </location>
</feature>
<protein>
    <recommendedName>
        <fullName evidence="4">DUF4283 domain-containing protein</fullName>
    </recommendedName>
</protein>
<dbReference type="GO" id="GO:0003676">
    <property type="term" value="F:nucleic acid binding"/>
    <property type="evidence" value="ECO:0007669"/>
    <property type="project" value="InterPro"/>
</dbReference>
<evidence type="ECO:0000256" key="1">
    <source>
        <dbReference type="SAM" id="MobiDB-lite"/>
    </source>
</evidence>
<evidence type="ECO:0008006" key="4">
    <source>
        <dbReference type="Google" id="ProtNLM"/>
    </source>
</evidence>
<dbReference type="EMBL" id="JAKUCV010003100">
    <property type="protein sequence ID" value="KAJ4840142.1"/>
    <property type="molecule type" value="Genomic_DNA"/>
</dbReference>
<feature type="region of interest" description="Disordered" evidence="1">
    <location>
        <begin position="1"/>
        <end position="43"/>
    </location>
</feature>
<evidence type="ECO:0000313" key="3">
    <source>
        <dbReference type="Proteomes" id="UP001141552"/>
    </source>
</evidence>
<reference evidence="2" key="1">
    <citation type="submission" date="2022-02" db="EMBL/GenBank/DDBJ databases">
        <authorList>
            <person name="Henning P.M."/>
            <person name="McCubbin A.G."/>
            <person name="Shore J.S."/>
        </authorList>
    </citation>
    <scope>NUCLEOTIDE SEQUENCE</scope>
    <source>
        <strain evidence="2">F60SS</strain>
        <tissue evidence="2">Leaves</tissue>
    </source>
</reference>
<feature type="region of interest" description="Disordered" evidence="1">
    <location>
        <begin position="278"/>
        <end position="347"/>
    </location>
</feature>
<organism evidence="2 3">
    <name type="scientific">Turnera subulata</name>
    <dbReference type="NCBI Taxonomy" id="218843"/>
    <lineage>
        <taxon>Eukaryota</taxon>
        <taxon>Viridiplantae</taxon>
        <taxon>Streptophyta</taxon>
        <taxon>Embryophyta</taxon>
        <taxon>Tracheophyta</taxon>
        <taxon>Spermatophyta</taxon>
        <taxon>Magnoliopsida</taxon>
        <taxon>eudicotyledons</taxon>
        <taxon>Gunneridae</taxon>
        <taxon>Pentapetalae</taxon>
        <taxon>rosids</taxon>
        <taxon>fabids</taxon>
        <taxon>Malpighiales</taxon>
        <taxon>Passifloraceae</taxon>
        <taxon>Turnera</taxon>
    </lineage>
</organism>
<dbReference type="InterPro" id="IPR035979">
    <property type="entry name" value="RBD_domain_sf"/>
</dbReference>
<dbReference type="PANTHER" id="PTHR34427:SF5">
    <property type="entry name" value="DUF4283 DOMAIN-CONTAINING PROTEIN"/>
    <property type="match status" value="1"/>
</dbReference>
<accession>A0A9Q0G0Y7</accession>
<keyword evidence="3" id="KW-1185">Reference proteome</keyword>
<proteinExistence type="predicted"/>
<dbReference type="Gene3D" id="3.30.70.330">
    <property type="match status" value="1"/>
</dbReference>
<feature type="compositionally biased region" description="Pro residues" evidence="1">
    <location>
        <begin position="15"/>
        <end position="24"/>
    </location>
</feature>
<feature type="compositionally biased region" description="Low complexity" evidence="1">
    <location>
        <begin position="325"/>
        <end position="347"/>
    </location>
</feature>
<dbReference type="CDD" id="cd00590">
    <property type="entry name" value="RRM_SF"/>
    <property type="match status" value="1"/>
</dbReference>
<dbReference type="AlphaFoldDB" id="A0A9Q0G0Y7"/>
<dbReference type="PANTHER" id="PTHR34427">
    <property type="entry name" value="DUF4283 DOMAIN PROTEIN"/>
    <property type="match status" value="1"/>
</dbReference>
<gene>
    <name evidence="2" type="ORF">Tsubulata_018028</name>
</gene>
<name>A0A9Q0G0Y7_9ROSI</name>
<evidence type="ECO:0000313" key="2">
    <source>
        <dbReference type="EMBL" id="KAJ4840142.1"/>
    </source>
</evidence>
<dbReference type="SUPFAM" id="SSF54928">
    <property type="entry name" value="RNA-binding domain, RBD"/>
    <property type="match status" value="1"/>
</dbReference>
<dbReference type="InterPro" id="IPR012677">
    <property type="entry name" value="Nucleotide-bd_a/b_plait_sf"/>
</dbReference>
<comment type="caution">
    <text evidence="2">The sequence shown here is derived from an EMBL/GenBank/DDBJ whole genome shotgun (WGS) entry which is preliminary data.</text>
</comment>
<dbReference type="Proteomes" id="UP001141552">
    <property type="component" value="Unassembled WGS sequence"/>
</dbReference>
<sequence length="464" mass="52327">MGIPTSPMSPHLNRPTPPPPPPLPKNTEPHHTQSNNTYTQEPQQNITQSYFSKWSREQVQHAIENGQAVSIYVKNIQSNWNPVDIFKIMSKYGEVMDVYIPMKRTNKVGILKKPKHIESAHYVWALHGYGEVQVSDLGGDSILACFPTKSSMDQFFHKTPDWIRLWFTSFKPWEKGNRVENRWCWLTVRGVPLNAWCTEFFNLIASFFGQKVRIARDTDQRRYLDAASIEVLTTHRGVISRDLKLNIAEQIFTISVTETPSVVCNRCLGTAEEEFCSSDQEVPNESPVTGKSQGSSKCMVSPANGEDPFNLMSIIKGPNQGRLGSASPKPYSESSSTTQPLSSNDYYSSSSQYTQYLERRLARAILSGRVNRGKKFMRIRDTGSLVSIASSSNDDIRRVNVRLSQAEPHQEQSSSFTVQEAQETVALGNKLGWDVLGIQQQVTLMAKDLVEKEDSEWSHCQANV</sequence>
<reference evidence="2" key="2">
    <citation type="journal article" date="2023" name="Plants (Basel)">
        <title>Annotation of the Turnera subulata (Passifloraceae) Draft Genome Reveals the S-Locus Evolved after the Divergence of Turneroideae from Passifloroideae in a Stepwise Manner.</title>
        <authorList>
            <person name="Henning P.M."/>
            <person name="Roalson E.H."/>
            <person name="Mir W."/>
            <person name="McCubbin A.G."/>
            <person name="Shore J.S."/>
        </authorList>
    </citation>
    <scope>NUCLEOTIDE SEQUENCE</scope>
    <source>
        <strain evidence="2">F60SS</strain>
    </source>
</reference>